<feature type="region of interest" description="Disordered" evidence="2">
    <location>
        <begin position="554"/>
        <end position="582"/>
    </location>
</feature>
<dbReference type="InterPro" id="IPR008042">
    <property type="entry name" value="Retrotrans_Pao"/>
</dbReference>
<keyword evidence="5" id="KW-1185">Reference proteome</keyword>
<dbReference type="InterPro" id="IPR001584">
    <property type="entry name" value="Integrase_cat-core"/>
</dbReference>
<proteinExistence type="predicted"/>
<dbReference type="Pfam" id="PF05380">
    <property type="entry name" value="Peptidase_A17"/>
    <property type="match status" value="1"/>
</dbReference>
<dbReference type="Gene3D" id="3.30.420.10">
    <property type="entry name" value="Ribonuclease H-like superfamily/Ribonuclease H"/>
    <property type="match status" value="1"/>
</dbReference>
<name>A0AAW0MK92_9GOBI</name>
<dbReference type="Pfam" id="PF18701">
    <property type="entry name" value="DUF5641"/>
    <property type="match status" value="1"/>
</dbReference>
<dbReference type="CDD" id="cd01644">
    <property type="entry name" value="RT_pepA17"/>
    <property type="match status" value="1"/>
</dbReference>
<feature type="region of interest" description="Disordered" evidence="2">
    <location>
        <begin position="469"/>
        <end position="495"/>
    </location>
</feature>
<dbReference type="InterPro" id="IPR036397">
    <property type="entry name" value="RNaseH_sf"/>
</dbReference>
<sequence>MSRFSESSFRAAAFLFITADFHMFPMTRPMSKSLSTLFTGKYLLSSVNLTMLSYSRKSSKASTSASIELLRAKAKAEAAQARATYVKKEIDIKVEQARLEATLNALRAEQEKEAAIAEANSLEAGLLELGYETGSVACGLSLTENQEKRTAQYVLEQAALTTTETPIQIKTERISPEPFSQKVVVKQEQQENKPVNHVASSSELFEPLSTSFKQFAPLIQTPYKANYAHSDHALDQPAHDLAKYLARSQLVTTGLTNFDDQPMNYWAWKASFKTAIAGLDLSAGEELDLLVRYLGRNSARQAKQMKAVNIRCPEAGLAMTWDRLEEVYGSPEAIEQALFQKIESFPKITSREPLKLRDLSDLMLELEAAKLDGFLPGLSYLDTSRGIQPIVDKLPYNIQEKWMTVGSKYKRDYSVSFPPFTVFANFIRTEAKTRTDPSFNVHSSNQLTATERKHAPERLSKVPITVHKTQVQDKTDTEKTKGAVNPNKQCPIHNKPHPLKRCRGFREKTLEDRKQILKKYNVCFRCCSSTDHLAKNCTTEITCTECDSNNHISALHPGPVPQESKSPPPPQHGGESDKADSQEVTSRCTEVCGEGVSARECSKITLVNVYPTGHKEQTKRMYAILDEQSNRSLARSRFFDVFQIQGESHPYMLKTCAGLTGVSGRRACGFTVESVNKELSFPLPTLLECNDIPNNRSEIPTPTAAYHHAHLQQIADMIPPLDPNADILLLLGRDVLRVHKVREQINGPGDTPFAQRLDLGWVVVGDVCLDGVHTPPQVNSYKTFILENGRPSHLQPCNSQITVKETFTKAPEYSYSSISSPVSGCNVDGIGQQVFTRTADDHKLAPSVEDIQFLQILDAEIYQDSDNSWVSPLPFRSPRQRLPNNRQLAYDRLMSLRRTLERKPQMKAHFLEFMENMLTRGHAEVAPALGQNQECWYLPLFGVYHPRKPTKIRVVFDSSAPYEGVSLNDVLLTGPDLNNSLVGVLMRFRKEQVAITADIEHMFHCFVVKESHRDFLRFLWYKDNDMSSEVIEYRMCVHIFGNSPSPSVAMYGLKKAAAAGEADFGSQVRTFIERDFYVDDALKSFPSEQEAVLVLQQTQQALAASNLRLHKITSNRPAILEAFPPEDRAKEIENMDLCAQDLPVQRSLGLLWNIGMDTFTFQVNDEQKPFTRRGVLSTVNSLYDPLGFLAPITIQGRAILRELTSVADDWDAPLPDDMKAEWCKWKDSLQDLQSLQISRPYTSLSTTNAQTKNLHVFADASVKAIAAVAYIKVSTSDKTEVGFVFGKTKLAPQAGLTIPRLELCAAVLAVEVAELVLAEMDVTFDNIEYYTDSKVVLGYIYNQSRRFYVFVHNRVQRILQSTCSNQWKYVPSELNPADCGSRSVTATQLSSTTWLQGPAFLLKPSVQLPPPDSFELVDPALDTEIRPLVTTNLTQIAKPASPTFLERFSKYSTLIRAIARLIHIARSFSHSNHSNSCRGWHLCQPTEEELTKAKICIIKSVQIECYKDEIKCIQQETKIPPSSSLWKLHPILDSDGLLRVGGRIAQSELGIDATHPLILPARHHLGTLLIRHFHETVKHQGRHFTEGAIRAAGFWMVGAKRGISSLLFKCVICRKLRRKTEYQQMGNLPPDRMQVAPPFSYVGVDVFGPWDVIARRTRGGQANSKRWAVMFSCLSTRAVHIELIETMSTDSFINALRRLFAIRGPAKQLRSDCGTNFIGASHELKMDESDLSIKNVESFLNKQNCSWIFNPPHASHMGGAWERMIGIARRILDSMFQDCKKAQLTHELLSTFMAEVCAIMNARPLVPVSTDPESPFILTPSMLLTMKTGSAPPPPGNFENGMLLKEQWKRVQSLADIFWAKWRREYLHTLQLRHKWQDKKQNLKEGDIVLLKDSQAKRNEWPMSIITKTIPGQDGLVRKVEVTTSHSGNKKTFSRPVTEVVLLLSPE</sequence>
<dbReference type="SUPFAM" id="SSF53098">
    <property type="entry name" value="Ribonuclease H-like"/>
    <property type="match status" value="1"/>
</dbReference>
<evidence type="ECO:0000313" key="5">
    <source>
        <dbReference type="Proteomes" id="UP001460270"/>
    </source>
</evidence>
<dbReference type="InterPro" id="IPR040676">
    <property type="entry name" value="DUF5641"/>
</dbReference>
<evidence type="ECO:0000313" key="4">
    <source>
        <dbReference type="EMBL" id="KAK7878728.1"/>
    </source>
</evidence>
<feature type="coiled-coil region" evidence="1">
    <location>
        <begin position="92"/>
        <end position="125"/>
    </location>
</feature>
<dbReference type="InterPro" id="IPR012337">
    <property type="entry name" value="RNaseH-like_sf"/>
</dbReference>
<dbReference type="PANTHER" id="PTHR47331">
    <property type="entry name" value="PHD-TYPE DOMAIN-CONTAINING PROTEIN"/>
    <property type="match status" value="1"/>
</dbReference>
<evidence type="ECO:0000256" key="2">
    <source>
        <dbReference type="SAM" id="MobiDB-lite"/>
    </source>
</evidence>
<accession>A0AAW0MK92</accession>
<dbReference type="Proteomes" id="UP001460270">
    <property type="component" value="Unassembled WGS sequence"/>
</dbReference>
<dbReference type="PROSITE" id="PS50994">
    <property type="entry name" value="INTEGRASE"/>
    <property type="match status" value="1"/>
</dbReference>
<evidence type="ECO:0000259" key="3">
    <source>
        <dbReference type="PROSITE" id="PS50994"/>
    </source>
</evidence>
<organism evidence="4 5">
    <name type="scientific">Mugilogobius chulae</name>
    <name type="common">yellowstripe goby</name>
    <dbReference type="NCBI Taxonomy" id="88201"/>
    <lineage>
        <taxon>Eukaryota</taxon>
        <taxon>Metazoa</taxon>
        <taxon>Chordata</taxon>
        <taxon>Craniata</taxon>
        <taxon>Vertebrata</taxon>
        <taxon>Euteleostomi</taxon>
        <taxon>Actinopterygii</taxon>
        <taxon>Neopterygii</taxon>
        <taxon>Teleostei</taxon>
        <taxon>Neoteleostei</taxon>
        <taxon>Acanthomorphata</taxon>
        <taxon>Gobiaria</taxon>
        <taxon>Gobiiformes</taxon>
        <taxon>Gobioidei</taxon>
        <taxon>Gobiidae</taxon>
        <taxon>Gobionellinae</taxon>
        <taxon>Mugilogobius</taxon>
    </lineage>
</organism>
<dbReference type="GO" id="GO:0003676">
    <property type="term" value="F:nucleic acid binding"/>
    <property type="evidence" value="ECO:0007669"/>
    <property type="project" value="InterPro"/>
</dbReference>
<evidence type="ECO:0000256" key="1">
    <source>
        <dbReference type="SAM" id="Coils"/>
    </source>
</evidence>
<keyword evidence="1" id="KW-0175">Coiled coil</keyword>
<feature type="domain" description="Integrase catalytic" evidence="3">
    <location>
        <begin position="1633"/>
        <end position="1828"/>
    </location>
</feature>
<dbReference type="InterPro" id="IPR043502">
    <property type="entry name" value="DNA/RNA_pol_sf"/>
</dbReference>
<dbReference type="GO" id="GO:0015074">
    <property type="term" value="P:DNA integration"/>
    <property type="evidence" value="ECO:0007669"/>
    <property type="project" value="InterPro"/>
</dbReference>
<reference evidence="5" key="1">
    <citation type="submission" date="2024-04" db="EMBL/GenBank/DDBJ databases">
        <title>Salinicola lusitanus LLJ914,a marine bacterium isolated from the Okinawa Trough.</title>
        <authorList>
            <person name="Li J."/>
        </authorList>
    </citation>
    <scope>NUCLEOTIDE SEQUENCE [LARGE SCALE GENOMIC DNA]</scope>
</reference>
<comment type="caution">
    <text evidence="4">The sequence shown here is derived from an EMBL/GenBank/DDBJ whole genome shotgun (WGS) entry which is preliminary data.</text>
</comment>
<protein>
    <recommendedName>
        <fullName evidence="3">Integrase catalytic domain-containing protein</fullName>
    </recommendedName>
</protein>
<gene>
    <name evidence="4" type="ORF">WMY93_030967</name>
</gene>
<dbReference type="EMBL" id="JBBPFD010000489">
    <property type="protein sequence ID" value="KAK7878728.1"/>
    <property type="molecule type" value="Genomic_DNA"/>
</dbReference>
<feature type="compositionally biased region" description="Basic and acidic residues" evidence="2">
    <location>
        <begin position="470"/>
        <end position="481"/>
    </location>
</feature>
<dbReference type="SUPFAM" id="SSF56672">
    <property type="entry name" value="DNA/RNA polymerases"/>
    <property type="match status" value="1"/>
</dbReference>
<dbReference type="PANTHER" id="PTHR47331:SF6">
    <property type="entry name" value="DOUBLECORTIN DOMAIN-CONTAINING PROTEIN"/>
    <property type="match status" value="1"/>
</dbReference>